<sequence>MKKTLVILILSLFTNHLFAGTKGVDIWITNNSKYKFKVTENINGNCSDCILCHDEKFERGLNEMGDFLRPHFENFPVRNHYEGPCGVSGYLNFECFINGKIYKGRIDYSVPYIGENKYTYTIDAPFRLYLQKTDYTLNHHISLSFNLEGGPGEVINTIILPQVGNNSIVKYISIDPTKVNIPNGVGLLDIFDVAVLAPSIFQVVEGYTEPYKGNSGRFLNAIEVGKINYYQLPTASDGLLNIRLEITNLPEDIPLTPTFNLNSKVRFEDPTKTRPQDLKPCSINPVVYPTFVVNLEQIMENKYNVNTAYRCDKDVQNQASSNVANANKEKQQMVTNPTDWRNKNAIIFKDSKISKFNTLKINKIKLNKTL</sequence>
<dbReference type="EMBL" id="SJCY01000007">
    <property type="protein sequence ID" value="TDG35957.1"/>
    <property type="molecule type" value="Genomic_DNA"/>
</dbReference>
<dbReference type="AlphaFoldDB" id="A0A4R5MJV3"/>
<reference evidence="2 3" key="1">
    <citation type="submission" date="2019-02" db="EMBL/GenBank/DDBJ databases">
        <title>Pedobacter sp. nov., a novel speices isolated from soil of pinguins habitat in Antarcitica.</title>
        <authorList>
            <person name="He R.-H."/>
        </authorList>
    </citation>
    <scope>NUCLEOTIDE SEQUENCE [LARGE SCALE GENOMIC DNA]</scope>
    <source>
        <strain evidence="2 3">E01020</strain>
    </source>
</reference>
<proteinExistence type="predicted"/>
<gene>
    <name evidence="2" type="ORF">EZJ43_11455</name>
</gene>
<keyword evidence="3" id="KW-1185">Reference proteome</keyword>
<evidence type="ECO:0000256" key="1">
    <source>
        <dbReference type="SAM" id="SignalP"/>
    </source>
</evidence>
<accession>A0A4R5MJV3</accession>
<name>A0A4R5MJV3_9SPHI</name>
<feature type="chain" id="PRO_5020436740" evidence="1">
    <location>
        <begin position="20"/>
        <end position="370"/>
    </location>
</feature>
<feature type="signal peptide" evidence="1">
    <location>
        <begin position="1"/>
        <end position="19"/>
    </location>
</feature>
<protein>
    <submittedName>
        <fullName evidence="2">Uncharacterized protein</fullName>
    </submittedName>
</protein>
<evidence type="ECO:0000313" key="3">
    <source>
        <dbReference type="Proteomes" id="UP000295668"/>
    </source>
</evidence>
<organism evidence="2 3">
    <name type="scientific">Pedobacter changchengzhani</name>
    <dbReference type="NCBI Taxonomy" id="2529274"/>
    <lineage>
        <taxon>Bacteria</taxon>
        <taxon>Pseudomonadati</taxon>
        <taxon>Bacteroidota</taxon>
        <taxon>Sphingobacteriia</taxon>
        <taxon>Sphingobacteriales</taxon>
        <taxon>Sphingobacteriaceae</taxon>
        <taxon>Pedobacter</taxon>
    </lineage>
</organism>
<dbReference type="Proteomes" id="UP000295668">
    <property type="component" value="Unassembled WGS sequence"/>
</dbReference>
<comment type="caution">
    <text evidence="2">The sequence shown here is derived from an EMBL/GenBank/DDBJ whole genome shotgun (WGS) entry which is preliminary data.</text>
</comment>
<dbReference type="RefSeq" id="WP_133262847.1">
    <property type="nucleotide sequence ID" value="NZ_SJCY01000007.1"/>
</dbReference>
<keyword evidence="1" id="KW-0732">Signal</keyword>
<evidence type="ECO:0000313" key="2">
    <source>
        <dbReference type="EMBL" id="TDG35957.1"/>
    </source>
</evidence>